<dbReference type="PROSITE" id="PS50008">
    <property type="entry name" value="PIPLC_Y_DOMAIN"/>
    <property type="match status" value="1"/>
</dbReference>
<dbReference type="InterPro" id="IPR000008">
    <property type="entry name" value="C2_dom"/>
</dbReference>
<dbReference type="CDD" id="cd00275">
    <property type="entry name" value="C2_PLC_like"/>
    <property type="match status" value="1"/>
</dbReference>
<comment type="subcellular location">
    <subcellularLocation>
        <location evidence="2">Cell membrane</location>
        <topology evidence="2">Peripheral membrane protein</topology>
    </subcellularLocation>
</comment>
<evidence type="ECO:0000256" key="5">
    <source>
        <dbReference type="ARBA" id="ARBA00022801"/>
    </source>
</evidence>
<keyword evidence="6" id="KW-0472">Membrane</keyword>
<evidence type="ECO:0000259" key="11">
    <source>
        <dbReference type="PROSITE" id="PS50008"/>
    </source>
</evidence>
<dbReference type="SMART" id="SM00149">
    <property type="entry name" value="PLCYc"/>
    <property type="match status" value="1"/>
</dbReference>
<feature type="compositionally biased region" description="Basic and acidic residues" evidence="9">
    <location>
        <begin position="314"/>
        <end position="332"/>
    </location>
</feature>
<evidence type="ECO:0000256" key="2">
    <source>
        <dbReference type="ARBA" id="ARBA00004202"/>
    </source>
</evidence>
<feature type="region of interest" description="Disordered" evidence="9">
    <location>
        <begin position="257"/>
        <end position="332"/>
    </location>
</feature>
<evidence type="ECO:0000256" key="7">
    <source>
        <dbReference type="ARBA" id="ARBA00023224"/>
    </source>
</evidence>
<evidence type="ECO:0000256" key="9">
    <source>
        <dbReference type="SAM" id="MobiDB-lite"/>
    </source>
</evidence>
<dbReference type="GO" id="GO:0005886">
    <property type="term" value="C:plasma membrane"/>
    <property type="evidence" value="ECO:0007669"/>
    <property type="project" value="UniProtKB-SubCell"/>
</dbReference>
<name>A0A8T2QQB5_CERRI</name>
<dbReference type="PROSITE" id="PS50004">
    <property type="entry name" value="C2"/>
    <property type="match status" value="1"/>
</dbReference>
<comment type="catalytic activity">
    <reaction evidence="1 8">
        <text>a 1,2-diacyl-sn-glycero-3-phospho-(1D-myo-inositol-4,5-bisphosphate) + H2O = 1D-myo-inositol 1,4,5-trisphosphate + a 1,2-diacyl-sn-glycerol + H(+)</text>
        <dbReference type="Rhea" id="RHEA:33179"/>
        <dbReference type="ChEBI" id="CHEBI:15377"/>
        <dbReference type="ChEBI" id="CHEBI:15378"/>
        <dbReference type="ChEBI" id="CHEBI:17815"/>
        <dbReference type="ChEBI" id="CHEBI:58456"/>
        <dbReference type="ChEBI" id="CHEBI:203600"/>
        <dbReference type="EC" id="3.1.4.11"/>
    </reaction>
</comment>
<dbReference type="EC" id="3.1.4.11" evidence="3 8"/>
<dbReference type="SUPFAM" id="SSF49562">
    <property type="entry name" value="C2 domain (Calcium/lipid-binding domain, CaLB)"/>
    <property type="match status" value="1"/>
</dbReference>
<evidence type="ECO:0000256" key="3">
    <source>
        <dbReference type="ARBA" id="ARBA00012368"/>
    </source>
</evidence>
<dbReference type="EMBL" id="CM035438">
    <property type="protein sequence ID" value="KAH7285810.1"/>
    <property type="molecule type" value="Genomic_DNA"/>
</dbReference>
<dbReference type="OMA" id="CKTIREN"/>
<dbReference type="EMBL" id="CM035438">
    <property type="protein sequence ID" value="KAH7285806.1"/>
    <property type="molecule type" value="Genomic_DNA"/>
</dbReference>
<dbReference type="GO" id="GO:0016042">
    <property type="term" value="P:lipid catabolic process"/>
    <property type="evidence" value="ECO:0007669"/>
    <property type="project" value="UniProtKB-KW"/>
</dbReference>
<dbReference type="Gene3D" id="1.10.238.10">
    <property type="entry name" value="EF-hand"/>
    <property type="match status" value="1"/>
</dbReference>
<dbReference type="GO" id="GO:0006950">
    <property type="term" value="P:response to stress"/>
    <property type="evidence" value="ECO:0007669"/>
    <property type="project" value="UniProtKB-ARBA"/>
</dbReference>
<dbReference type="PRINTS" id="PR00390">
    <property type="entry name" value="PHPHLIPASEC"/>
</dbReference>
<evidence type="ECO:0000313" key="12">
    <source>
        <dbReference type="EMBL" id="KAH7285808.1"/>
    </source>
</evidence>
<dbReference type="OrthoDB" id="269822at2759"/>
<dbReference type="Pfam" id="PF00387">
    <property type="entry name" value="PI-PLC-Y"/>
    <property type="match status" value="1"/>
</dbReference>
<dbReference type="EMBL" id="CM035438">
    <property type="protein sequence ID" value="KAH7285808.1"/>
    <property type="molecule type" value="Genomic_DNA"/>
</dbReference>
<gene>
    <name evidence="12" type="ORF">KP509_33G046900</name>
</gene>
<evidence type="ECO:0000256" key="8">
    <source>
        <dbReference type="RuleBase" id="RU361133"/>
    </source>
</evidence>
<comment type="caution">
    <text evidence="12">The sequence shown here is derived from an EMBL/GenBank/DDBJ whole genome shotgun (WGS) entry which is preliminary data.</text>
</comment>
<accession>A0A8T2QQB5</accession>
<dbReference type="Proteomes" id="UP000825935">
    <property type="component" value="Chromosome 33"/>
</dbReference>
<dbReference type="PROSITE" id="PS50007">
    <property type="entry name" value="PIPLC_X_DOMAIN"/>
    <property type="match status" value="1"/>
</dbReference>
<evidence type="ECO:0000256" key="6">
    <source>
        <dbReference type="ARBA" id="ARBA00023136"/>
    </source>
</evidence>
<dbReference type="Gene3D" id="2.60.40.150">
    <property type="entry name" value="C2 domain"/>
    <property type="match status" value="1"/>
</dbReference>
<organism evidence="12 13">
    <name type="scientific">Ceratopteris richardii</name>
    <name type="common">Triangle waterfern</name>
    <dbReference type="NCBI Taxonomy" id="49495"/>
    <lineage>
        <taxon>Eukaryota</taxon>
        <taxon>Viridiplantae</taxon>
        <taxon>Streptophyta</taxon>
        <taxon>Embryophyta</taxon>
        <taxon>Tracheophyta</taxon>
        <taxon>Polypodiopsida</taxon>
        <taxon>Polypodiidae</taxon>
        <taxon>Polypodiales</taxon>
        <taxon>Pteridineae</taxon>
        <taxon>Pteridaceae</taxon>
        <taxon>Parkerioideae</taxon>
        <taxon>Ceratopteris</taxon>
    </lineage>
</organism>
<dbReference type="InterPro" id="IPR000909">
    <property type="entry name" value="PLipase_C_PInositol-sp_X_dom"/>
</dbReference>
<dbReference type="Pfam" id="PF00388">
    <property type="entry name" value="PI-PLC-X"/>
    <property type="match status" value="1"/>
</dbReference>
<proteinExistence type="predicted"/>
<dbReference type="GO" id="GO:0004435">
    <property type="term" value="F:phosphatidylinositol-4,5-bisphosphate phospholipase C activity"/>
    <property type="evidence" value="ECO:0007669"/>
    <property type="project" value="UniProtKB-EC"/>
</dbReference>
<dbReference type="PANTHER" id="PTHR10336:SF204">
    <property type="entry name" value="PHOSPHOINOSITIDE PHOSPHOLIPASE C 4-RELATED"/>
    <property type="match status" value="1"/>
</dbReference>
<keyword evidence="5 8" id="KW-0378">Hydrolase</keyword>
<dbReference type="SUPFAM" id="SSF51695">
    <property type="entry name" value="PLC-like phosphodiesterases"/>
    <property type="match status" value="1"/>
</dbReference>
<dbReference type="Gene3D" id="3.20.20.190">
    <property type="entry name" value="Phosphatidylinositol (PI) phosphodiesterase"/>
    <property type="match status" value="1"/>
</dbReference>
<keyword evidence="8" id="KW-0443">Lipid metabolism</keyword>
<dbReference type="SMART" id="SM00239">
    <property type="entry name" value="C2"/>
    <property type="match status" value="1"/>
</dbReference>
<evidence type="ECO:0000259" key="10">
    <source>
        <dbReference type="PROSITE" id="PS50004"/>
    </source>
</evidence>
<sequence length="597" mass="67059">MLALKSCWACLSGRKFVLDQSPPKDVVDLFKKYSERDVMRAEHLQKFLLEVQGEQISETEAEALVIHLLDEKGSVWDKLSKPKLNLETFFNYLFDVTKNLPITTEVHHDMNQPMSHYFIYTGHNSYLTGNQLSSDCSEKPLIVALKQGVRVIELDLWPNSSKDGINVLHGRTLTTPVDFEKCILAIRDNAFSSSEYPVVITFEDHLPATLQAKAAEIVHAILGETLYYPELGQEFPEFPSPESLKKRIIISTKPPKEYLANTDAPNQTAAEGTEEAEQIAWGDELPDISEDSSTKEKNLPVSAELTPELESSDEESKPPEKRDDSKVAPEYKRIITIRAGKPKGSSLKDALANSDNARRVSLSEPQLSKAVSSHPTVVISFTKKNLLRVYPKGSRVDSSNYNPLKSWAHGAQMVAFNMQGYGRPLWLVHGLFRANGGCGYVKKPDFLINGNSENGEVTFDPANPGPVKKVLKVKVYQGKGWLQKFSKTHFDRFSPPDFYTRVGIAGVKADTIMKNTQTKMDNWIPRWEEEFEFPLRVPELALLRIEVHEYDAAGRDDFGGQTCLPVQELKAGIHAVPLYDKKGKDLSPVRLLMHFSL</sequence>
<dbReference type="GO" id="GO:0051209">
    <property type="term" value="P:release of sequestered calcium ion into cytosol"/>
    <property type="evidence" value="ECO:0007669"/>
    <property type="project" value="TreeGrafter"/>
</dbReference>
<dbReference type="InterPro" id="IPR017946">
    <property type="entry name" value="PLC-like_Pdiesterase_TIM-brl"/>
</dbReference>
<reference evidence="12" key="1">
    <citation type="submission" date="2021-08" db="EMBL/GenBank/DDBJ databases">
        <title>WGS assembly of Ceratopteris richardii.</title>
        <authorList>
            <person name="Marchant D.B."/>
            <person name="Chen G."/>
            <person name="Jenkins J."/>
            <person name="Shu S."/>
            <person name="Leebens-Mack J."/>
            <person name="Grimwood J."/>
            <person name="Schmutz J."/>
            <person name="Soltis P."/>
            <person name="Soltis D."/>
            <person name="Chen Z.-H."/>
        </authorList>
    </citation>
    <scope>NUCLEOTIDE SEQUENCE</scope>
    <source>
        <strain evidence="12">Whitten #5841</strain>
        <tissue evidence="12">Leaf</tissue>
    </source>
</reference>
<dbReference type="PANTHER" id="PTHR10336">
    <property type="entry name" value="PHOSPHOINOSITIDE-SPECIFIC PHOSPHOLIPASE C FAMILY PROTEIN"/>
    <property type="match status" value="1"/>
</dbReference>
<dbReference type="FunFam" id="2.60.40.150:FF:000060">
    <property type="entry name" value="Phosphoinositide phospholipase C"/>
    <property type="match status" value="1"/>
</dbReference>
<dbReference type="Pfam" id="PF00168">
    <property type="entry name" value="C2"/>
    <property type="match status" value="1"/>
</dbReference>
<dbReference type="InterPro" id="IPR001192">
    <property type="entry name" value="PI-PLC_fam"/>
</dbReference>
<evidence type="ECO:0000313" key="13">
    <source>
        <dbReference type="Proteomes" id="UP000825935"/>
    </source>
</evidence>
<dbReference type="EMBL" id="CM035438">
    <property type="protein sequence ID" value="KAH7285809.1"/>
    <property type="molecule type" value="Genomic_DNA"/>
</dbReference>
<feature type="domain" description="C2" evidence="10">
    <location>
        <begin position="453"/>
        <end position="580"/>
    </location>
</feature>
<dbReference type="InterPro" id="IPR035892">
    <property type="entry name" value="C2_domain_sf"/>
</dbReference>
<dbReference type="SMART" id="SM00148">
    <property type="entry name" value="PLCXc"/>
    <property type="match status" value="1"/>
</dbReference>
<feature type="domain" description="PI-PLC Y-box" evidence="11">
    <location>
        <begin position="361"/>
        <end position="447"/>
    </location>
</feature>
<dbReference type="EMBL" id="CM035438">
    <property type="protein sequence ID" value="KAH7285807.1"/>
    <property type="molecule type" value="Genomic_DNA"/>
</dbReference>
<dbReference type="GO" id="GO:0048015">
    <property type="term" value="P:phosphatidylinositol-mediated signaling"/>
    <property type="evidence" value="ECO:0007669"/>
    <property type="project" value="TreeGrafter"/>
</dbReference>
<evidence type="ECO:0000256" key="1">
    <source>
        <dbReference type="ARBA" id="ARBA00001195"/>
    </source>
</evidence>
<dbReference type="InterPro" id="IPR001711">
    <property type="entry name" value="PLipase_C_Pinositol-sp_Y"/>
</dbReference>
<keyword evidence="4" id="KW-1003">Cell membrane</keyword>
<keyword evidence="7" id="KW-0807">Transducer</keyword>
<protein>
    <recommendedName>
        <fullName evidence="3 8">Phosphoinositide phospholipase C</fullName>
        <ecNumber evidence="3 8">3.1.4.11</ecNumber>
    </recommendedName>
</protein>
<keyword evidence="13" id="KW-1185">Reference proteome</keyword>
<dbReference type="AlphaFoldDB" id="A0A8T2QQB5"/>
<keyword evidence="8" id="KW-0442">Lipid degradation</keyword>
<evidence type="ECO:0000256" key="4">
    <source>
        <dbReference type="ARBA" id="ARBA00022475"/>
    </source>
</evidence>